<dbReference type="InterPro" id="IPR032675">
    <property type="entry name" value="LRR_dom_sf"/>
</dbReference>
<feature type="chain" id="PRO_5040408226" evidence="7">
    <location>
        <begin position="23"/>
        <end position="447"/>
    </location>
</feature>
<dbReference type="AlphaFoldDB" id="A0A9Q1MY66"/>
<dbReference type="PANTHER" id="PTHR32093">
    <property type="entry name" value="LEUCINE-RICH REPEAT EXTENSIN-LIKE PROTEIN 3-RELATED"/>
    <property type="match status" value="1"/>
</dbReference>
<keyword evidence="5" id="KW-0677">Repeat</keyword>
<dbReference type="Gene3D" id="3.80.10.10">
    <property type="entry name" value="Ribonuclease Inhibitor"/>
    <property type="match status" value="2"/>
</dbReference>
<proteinExistence type="predicted"/>
<sequence>MATIISIIFILQIFLQNCQVLASPILRQSRETLEIIIGGGGGYSPPAPPPDNQDCPPPLPPPEPPCPPPPTPPLLFESKRVEIAYHVIQKFKAKIKHDPHGITKTWVGNDVCNKYKGFNCAIVPDYKEQALAAVDFNQFNFDGPELTLDGFLDELPDITIFHANSNKFKGTIPNKIANLRYLFELDLSNNNYNGEFPYNVLGAKKLYFLDLRFNTFTGLVPPNVFLLNLDALFINNNNLMQKLPDNLGSTPVFYLTLANNKFTGPIPHSIGQACKTLREVLFLNNQLTGCLPYEIGLLTMATVFDASKNQLTGKIPHSFGCLAKMQILNLTQNQLYGPVPELVCKLSNLKNLSLSYNYFNEVGPECKKLIQRNVLDVRMNCIKDLPMQRSIAECAAFFCKPRSCPDEKSLGFVPCSIGKFEQNQLDSSASSVSAPAPITYSALKPHS</sequence>
<evidence type="ECO:0000256" key="4">
    <source>
        <dbReference type="ARBA" id="ARBA00022729"/>
    </source>
</evidence>
<evidence type="ECO:0000256" key="3">
    <source>
        <dbReference type="ARBA" id="ARBA00022614"/>
    </source>
</evidence>
<evidence type="ECO:0000256" key="7">
    <source>
        <dbReference type="SAM" id="SignalP"/>
    </source>
</evidence>
<feature type="compositionally biased region" description="Pro residues" evidence="6">
    <location>
        <begin position="45"/>
        <end position="71"/>
    </location>
</feature>
<dbReference type="InterPro" id="IPR001611">
    <property type="entry name" value="Leu-rich_rpt"/>
</dbReference>
<evidence type="ECO:0000256" key="2">
    <source>
        <dbReference type="ARBA" id="ARBA00022525"/>
    </source>
</evidence>
<keyword evidence="2" id="KW-0964">Secreted</keyword>
<dbReference type="EMBL" id="JAJAGQ010000002">
    <property type="protein sequence ID" value="KAJ8571075.1"/>
    <property type="molecule type" value="Genomic_DNA"/>
</dbReference>
<dbReference type="InterPro" id="IPR051582">
    <property type="entry name" value="LRR_extensin-like_regulator"/>
</dbReference>
<evidence type="ECO:0000256" key="5">
    <source>
        <dbReference type="ARBA" id="ARBA00022737"/>
    </source>
</evidence>
<dbReference type="PANTHER" id="PTHR32093:SF131">
    <property type="entry name" value="LEUCINE-RICH REPEAT-CONTAINING N-TERMINAL PLANT-TYPE DOMAIN-CONTAINING PROTEIN"/>
    <property type="match status" value="1"/>
</dbReference>
<feature type="signal peptide" evidence="7">
    <location>
        <begin position="1"/>
        <end position="22"/>
    </location>
</feature>
<dbReference type="OrthoDB" id="676979at2759"/>
<evidence type="ECO:0000313" key="8">
    <source>
        <dbReference type="EMBL" id="KAJ8571075.1"/>
    </source>
</evidence>
<comment type="caution">
    <text evidence="8">The sequence shown here is derived from an EMBL/GenBank/DDBJ whole genome shotgun (WGS) entry which is preliminary data.</text>
</comment>
<keyword evidence="3" id="KW-0433">Leucine-rich repeat</keyword>
<dbReference type="GO" id="GO:0005576">
    <property type="term" value="C:extracellular region"/>
    <property type="evidence" value="ECO:0007669"/>
    <property type="project" value="UniProtKB-SubCell"/>
</dbReference>
<evidence type="ECO:0000256" key="6">
    <source>
        <dbReference type="SAM" id="MobiDB-lite"/>
    </source>
</evidence>
<evidence type="ECO:0000256" key="1">
    <source>
        <dbReference type="ARBA" id="ARBA00004613"/>
    </source>
</evidence>
<organism evidence="8 9">
    <name type="scientific">Anisodus acutangulus</name>
    <dbReference type="NCBI Taxonomy" id="402998"/>
    <lineage>
        <taxon>Eukaryota</taxon>
        <taxon>Viridiplantae</taxon>
        <taxon>Streptophyta</taxon>
        <taxon>Embryophyta</taxon>
        <taxon>Tracheophyta</taxon>
        <taxon>Spermatophyta</taxon>
        <taxon>Magnoliopsida</taxon>
        <taxon>eudicotyledons</taxon>
        <taxon>Gunneridae</taxon>
        <taxon>Pentapetalae</taxon>
        <taxon>asterids</taxon>
        <taxon>lamiids</taxon>
        <taxon>Solanales</taxon>
        <taxon>Solanaceae</taxon>
        <taxon>Solanoideae</taxon>
        <taxon>Hyoscyameae</taxon>
        <taxon>Anisodus</taxon>
    </lineage>
</organism>
<evidence type="ECO:0000313" key="9">
    <source>
        <dbReference type="Proteomes" id="UP001152561"/>
    </source>
</evidence>
<protein>
    <submittedName>
        <fullName evidence="8">Uncharacterized protein</fullName>
    </submittedName>
</protein>
<comment type="subcellular location">
    <subcellularLocation>
        <location evidence="1">Secreted</location>
    </subcellularLocation>
</comment>
<reference evidence="9" key="1">
    <citation type="journal article" date="2023" name="Proc. Natl. Acad. Sci. U.S.A.">
        <title>Genomic and structural basis for evolution of tropane alkaloid biosynthesis.</title>
        <authorList>
            <person name="Wanga Y.-J."/>
            <person name="Taina T."/>
            <person name="Yua J.-Y."/>
            <person name="Lia J."/>
            <person name="Xua B."/>
            <person name="Chenc J."/>
            <person name="D'Auriad J.C."/>
            <person name="Huanga J.-P."/>
            <person name="Huanga S.-X."/>
        </authorList>
    </citation>
    <scope>NUCLEOTIDE SEQUENCE [LARGE SCALE GENOMIC DNA]</scope>
    <source>
        <strain evidence="9">cv. KIB-2019</strain>
    </source>
</reference>
<name>A0A9Q1MY66_9SOLA</name>
<dbReference type="FunFam" id="3.80.10.10:FF:000383">
    <property type="entry name" value="Leucine-rich repeat receptor protein kinase EMS1"/>
    <property type="match status" value="1"/>
</dbReference>
<dbReference type="SUPFAM" id="SSF52058">
    <property type="entry name" value="L domain-like"/>
    <property type="match status" value="1"/>
</dbReference>
<dbReference type="Pfam" id="PF00560">
    <property type="entry name" value="LRR_1"/>
    <property type="match status" value="2"/>
</dbReference>
<dbReference type="Proteomes" id="UP001152561">
    <property type="component" value="Unassembled WGS sequence"/>
</dbReference>
<accession>A0A9Q1MY66</accession>
<keyword evidence="9" id="KW-1185">Reference proteome</keyword>
<gene>
    <name evidence="8" type="ORF">K7X08_038047</name>
</gene>
<keyword evidence="4 7" id="KW-0732">Signal</keyword>
<feature type="region of interest" description="Disordered" evidence="6">
    <location>
        <begin position="38"/>
        <end position="71"/>
    </location>
</feature>